<protein>
    <submittedName>
        <fullName evidence="2">Uncharacterized protein</fullName>
    </submittedName>
</protein>
<dbReference type="EMBL" id="PJND01000007">
    <property type="protein sequence ID" value="PKW29273.1"/>
    <property type="molecule type" value="Genomic_DNA"/>
</dbReference>
<dbReference type="Proteomes" id="UP000233767">
    <property type="component" value="Unassembled WGS sequence"/>
</dbReference>
<reference evidence="1 3" key="1">
    <citation type="submission" date="2017-12" db="EMBL/GenBank/DDBJ databases">
        <title>Genomic Encyclopedia of Type Strains, Phase III (KMG-III): the genomes of soil and plant-associated and newly described type strains.</title>
        <authorList>
            <person name="Whitman W."/>
        </authorList>
    </citation>
    <scope>NUCLEOTIDE SEQUENCE [LARGE SCALE GENOMIC DNA]</scope>
    <source>
        <strain evidence="1 3">IP-10</strain>
    </source>
</reference>
<comment type="caution">
    <text evidence="2">The sequence shown here is derived from an EMBL/GenBank/DDBJ whole genome shotgun (WGS) entry which is preliminary data.</text>
</comment>
<evidence type="ECO:0000313" key="4">
    <source>
        <dbReference type="Proteomes" id="UP000275027"/>
    </source>
</evidence>
<proteinExistence type="predicted"/>
<reference evidence="2 4" key="2">
    <citation type="submission" date="2018-10" db="EMBL/GenBank/DDBJ databases">
        <title>Genomic Encyclopedia of Archaeal and Bacterial Type Strains, Phase II (KMG-II): from individual species to whole genera.</title>
        <authorList>
            <person name="Goeker M."/>
        </authorList>
    </citation>
    <scope>NUCLEOTIDE SEQUENCE [LARGE SCALE GENOMIC DNA]</scope>
    <source>
        <strain evidence="2 4">DSM 21886</strain>
    </source>
</reference>
<dbReference type="EMBL" id="RCCB01000010">
    <property type="protein sequence ID" value="RLJ35226.1"/>
    <property type="molecule type" value="Genomic_DNA"/>
</dbReference>
<dbReference type="Proteomes" id="UP000275027">
    <property type="component" value="Unassembled WGS sequence"/>
</dbReference>
<gene>
    <name evidence="1" type="ORF">B0G92_0904</name>
    <name evidence="2" type="ORF">CLV50_0601</name>
</gene>
<evidence type="ECO:0000313" key="3">
    <source>
        <dbReference type="Proteomes" id="UP000233767"/>
    </source>
</evidence>
<name>A0A497V7B6_9FLAO</name>
<evidence type="ECO:0000313" key="2">
    <source>
        <dbReference type="EMBL" id="RLJ35226.1"/>
    </source>
</evidence>
<dbReference type="AlphaFoldDB" id="A0A497V7B6"/>
<keyword evidence="3" id="KW-1185">Reference proteome</keyword>
<dbReference type="RefSeq" id="WP_101471229.1">
    <property type="nucleotide sequence ID" value="NZ_JAVHXU010000035.1"/>
</dbReference>
<accession>A0A497V7B6</accession>
<evidence type="ECO:0000313" key="1">
    <source>
        <dbReference type="EMBL" id="PKW29273.1"/>
    </source>
</evidence>
<organism evidence="2 4">
    <name type="scientific">Flavobacterium lindanitolerans</name>
    <dbReference type="NCBI Taxonomy" id="428988"/>
    <lineage>
        <taxon>Bacteria</taxon>
        <taxon>Pseudomonadati</taxon>
        <taxon>Bacteroidota</taxon>
        <taxon>Flavobacteriia</taxon>
        <taxon>Flavobacteriales</taxon>
        <taxon>Flavobacteriaceae</taxon>
        <taxon>Flavobacterium</taxon>
    </lineage>
</organism>
<sequence>MQLKLKNKIITTVILSFSTLLLSFCVSKMTSENYTIAWVQQITVENGEKTTDNFYGIFPKNNDTIFIYKAAEDDPKRIEKQYRYTFKKTPKNTNAIDFYYKEDTQPEETLRVRFEKNKVFVNDDSYTVNESYYKFLMQKVLQENSVLELAALTKDGLGDYQPLFEPLSKNWGQTKSEKGFKLLEIATKNKNNQTDSQFFQQKVTFSYGKQGDFLKAEGENYKKTKAKANQKYLKYDISETNERSSSEIELYQNKKTLSDSVSVRWEQFSTAKEYSFIKYQSKLQKKIISQKPKPDSDFTKFF</sequence>